<dbReference type="Gene3D" id="3.30.450.40">
    <property type="match status" value="1"/>
</dbReference>
<keyword evidence="12" id="KW-1185">Reference proteome</keyword>
<gene>
    <name evidence="11" type="ORF">SAMN05421721_10511</name>
</gene>
<evidence type="ECO:0000313" key="12">
    <source>
        <dbReference type="Proteomes" id="UP000199556"/>
    </source>
</evidence>
<dbReference type="SUPFAM" id="SSF55781">
    <property type="entry name" value="GAF domain-like"/>
    <property type="match status" value="1"/>
</dbReference>
<dbReference type="InterPro" id="IPR035965">
    <property type="entry name" value="PAS-like_dom_sf"/>
</dbReference>
<dbReference type="GO" id="GO:0005886">
    <property type="term" value="C:plasma membrane"/>
    <property type="evidence" value="ECO:0007669"/>
    <property type="project" value="TreeGrafter"/>
</dbReference>
<feature type="domain" description="PAC" evidence="10">
    <location>
        <begin position="87"/>
        <end position="137"/>
    </location>
</feature>
<dbReference type="AlphaFoldDB" id="A0A1I4QNA4"/>
<feature type="domain" description="PAS" evidence="9">
    <location>
        <begin position="9"/>
        <end position="80"/>
    </location>
</feature>
<dbReference type="SMART" id="SM00091">
    <property type="entry name" value="PAS"/>
    <property type="match status" value="1"/>
</dbReference>
<dbReference type="RefSeq" id="WP_090484159.1">
    <property type="nucleotide sequence ID" value="NZ_FOUO01000005.1"/>
</dbReference>
<evidence type="ECO:0000256" key="6">
    <source>
        <dbReference type="PROSITE-ProRule" id="PRU00169"/>
    </source>
</evidence>
<dbReference type="PANTHER" id="PTHR43047">
    <property type="entry name" value="TWO-COMPONENT HISTIDINE PROTEIN KINASE"/>
    <property type="match status" value="1"/>
</dbReference>
<dbReference type="GO" id="GO:0009927">
    <property type="term" value="F:histidine phosphotransfer kinase activity"/>
    <property type="evidence" value="ECO:0007669"/>
    <property type="project" value="TreeGrafter"/>
</dbReference>
<dbReference type="SUPFAM" id="SSF55874">
    <property type="entry name" value="ATPase domain of HSP90 chaperone/DNA topoisomerase II/histidine kinase"/>
    <property type="match status" value="1"/>
</dbReference>
<dbReference type="InterPro" id="IPR000700">
    <property type="entry name" value="PAS-assoc_C"/>
</dbReference>
<keyword evidence="5" id="KW-0418">Kinase</keyword>
<evidence type="ECO:0000313" key="11">
    <source>
        <dbReference type="EMBL" id="SFM41514.1"/>
    </source>
</evidence>
<sequence>MATSLDQPPQALVTAITSAARDAIVMMDAHGRIVFWNPAAESLLGYRAEEVLGRELHACITPHGVSDAMRASLERFFHSGIGERVGRTVEVQARHRDGTPMDMELSLSAFPSGEGWHAVGILRDLGGRKRTEARLMRLNDCLARLGPDYRDNIASITQVCGELLESDAAIYHRLEGERLCVLGGWRTPKDMPAEDDPEGHVCYDMICGVHGDLYAAPDLARTCYAHTDPYVRRYELRAYLGHVVRCGDAPVGSLCVVFRSEYTPTEEDRRVVGILAAALSAEEGRHKAVCQWRRAKEEAERASRAKSEFLSRMSHELRTPMNAVLGFSQLLEADPALGGEQRAHVHEILRGGRHLLALINEVLDLSRVESGRLELSMEPVPLGEVVDECITLLAPLAREAGVDLQVHPLDAVLVADRIRLKQVLINLISNAIKYNRSGGWVQVLQEFTGSDAVRVQVRDTGPGIPEGLRQELFKPFSRLHEQTHPGSEGTGIGLAICQRLVGLMQGDMGYEAMESGGSCFWFQLQRGRWSTPAPRSGDEGIIERSAPEPYPFTLLHVDDNPSNLRLVEQALSRRPAVRVISAPSAGLGLELAGVHRPDLILLDINMPGLNGYQVLEQLRGDPVTATIPVVALTANATERDAERGRRAGFDDYLSKPLDLELFLGVVDTCTAAAGGLRRGFTDQPAG</sequence>
<dbReference type="InterPro" id="IPR001789">
    <property type="entry name" value="Sig_transdc_resp-reg_receiver"/>
</dbReference>
<dbReference type="InterPro" id="IPR036890">
    <property type="entry name" value="HATPase_C_sf"/>
</dbReference>
<keyword evidence="3 6" id="KW-0597">Phosphoprotein</keyword>
<feature type="modified residue" description="4-aspartylphosphate" evidence="6">
    <location>
        <position position="603"/>
    </location>
</feature>
<dbReference type="PROSITE" id="PS50109">
    <property type="entry name" value="HIS_KIN"/>
    <property type="match status" value="1"/>
</dbReference>
<dbReference type="Gene3D" id="3.40.50.2300">
    <property type="match status" value="1"/>
</dbReference>
<proteinExistence type="predicted"/>
<dbReference type="InterPro" id="IPR003594">
    <property type="entry name" value="HATPase_dom"/>
</dbReference>
<dbReference type="SMART" id="SM00388">
    <property type="entry name" value="HisKA"/>
    <property type="match status" value="1"/>
</dbReference>
<dbReference type="OrthoDB" id="5555106at2"/>
<dbReference type="Gene3D" id="1.10.287.130">
    <property type="match status" value="1"/>
</dbReference>
<dbReference type="Pfam" id="PF13426">
    <property type="entry name" value="PAS_9"/>
    <property type="match status" value="1"/>
</dbReference>
<evidence type="ECO:0000256" key="5">
    <source>
        <dbReference type="ARBA" id="ARBA00022777"/>
    </source>
</evidence>
<dbReference type="InterPro" id="IPR036097">
    <property type="entry name" value="HisK_dim/P_sf"/>
</dbReference>
<evidence type="ECO:0000259" key="7">
    <source>
        <dbReference type="PROSITE" id="PS50109"/>
    </source>
</evidence>
<dbReference type="InterPro" id="IPR011006">
    <property type="entry name" value="CheY-like_superfamily"/>
</dbReference>
<dbReference type="GO" id="GO:0000155">
    <property type="term" value="F:phosphorelay sensor kinase activity"/>
    <property type="evidence" value="ECO:0007669"/>
    <property type="project" value="InterPro"/>
</dbReference>
<dbReference type="PRINTS" id="PR00344">
    <property type="entry name" value="BCTRLSENSOR"/>
</dbReference>
<dbReference type="InterPro" id="IPR005467">
    <property type="entry name" value="His_kinase_dom"/>
</dbReference>
<dbReference type="InterPro" id="IPR000014">
    <property type="entry name" value="PAS"/>
</dbReference>
<dbReference type="InterPro" id="IPR004358">
    <property type="entry name" value="Sig_transdc_His_kin-like_C"/>
</dbReference>
<evidence type="ECO:0000259" key="9">
    <source>
        <dbReference type="PROSITE" id="PS50112"/>
    </source>
</evidence>
<name>A0A1I4QNA4_ECTMO</name>
<dbReference type="NCBIfam" id="TIGR00229">
    <property type="entry name" value="sensory_box"/>
    <property type="match status" value="1"/>
</dbReference>
<evidence type="ECO:0000259" key="8">
    <source>
        <dbReference type="PROSITE" id="PS50110"/>
    </source>
</evidence>
<dbReference type="PROSITE" id="PS50112">
    <property type="entry name" value="PAS"/>
    <property type="match status" value="1"/>
</dbReference>
<feature type="domain" description="Histidine kinase" evidence="7">
    <location>
        <begin position="312"/>
        <end position="528"/>
    </location>
</feature>
<evidence type="ECO:0000256" key="4">
    <source>
        <dbReference type="ARBA" id="ARBA00022679"/>
    </source>
</evidence>
<evidence type="ECO:0000256" key="1">
    <source>
        <dbReference type="ARBA" id="ARBA00000085"/>
    </source>
</evidence>
<dbReference type="InterPro" id="IPR003661">
    <property type="entry name" value="HisK_dim/P_dom"/>
</dbReference>
<keyword evidence="4" id="KW-0808">Transferase</keyword>
<dbReference type="EMBL" id="FOUO01000005">
    <property type="protein sequence ID" value="SFM41514.1"/>
    <property type="molecule type" value="Genomic_DNA"/>
</dbReference>
<dbReference type="PANTHER" id="PTHR43047:SF72">
    <property type="entry name" value="OSMOSENSING HISTIDINE PROTEIN KINASE SLN1"/>
    <property type="match status" value="1"/>
</dbReference>
<organism evidence="11 12">
    <name type="scientific">Ectothiorhodospira mobilis</name>
    <dbReference type="NCBI Taxonomy" id="195064"/>
    <lineage>
        <taxon>Bacteria</taxon>
        <taxon>Pseudomonadati</taxon>
        <taxon>Pseudomonadota</taxon>
        <taxon>Gammaproteobacteria</taxon>
        <taxon>Chromatiales</taxon>
        <taxon>Ectothiorhodospiraceae</taxon>
        <taxon>Ectothiorhodospira</taxon>
    </lineage>
</organism>
<dbReference type="SUPFAM" id="SSF52172">
    <property type="entry name" value="CheY-like"/>
    <property type="match status" value="1"/>
</dbReference>
<evidence type="ECO:0000256" key="3">
    <source>
        <dbReference type="ARBA" id="ARBA00022553"/>
    </source>
</evidence>
<dbReference type="PROSITE" id="PS50113">
    <property type="entry name" value="PAC"/>
    <property type="match status" value="1"/>
</dbReference>
<dbReference type="Gene3D" id="3.30.450.20">
    <property type="entry name" value="PAS domain"/>
    <property type="match status" value="1"/>
</dbReference>
<dbReference type="CDD" id="cd00130">
    <property type="entry name" value="PAS"/>
    <property type="match status" value="1"/>
</dbReference>
<dbReference type="Pfam" id="PF02518">
    <property type="entry name" value="HATPase_c"/>
    <property type="match status" value="1"/>
</dbReference>
<dbReference type="Pfam" id="PF00512">
    <property type="entry name" value="HisKA"/>
    <property type="match status" value="1"/>
</dbReference>
<evidence type="ECO:0000259" key="10">
    <source>
        <dbReference type="PROSITE" id="PS50113"/>
    </source>
</evidence>
<dbReference type="Pfam" id="PF00072">
    <property type="entry name" value="Response_reg"/>
    <property type="match status" value="1"/>
</dbReference>
<dbReference type="SMART" id="SM00387">
    <property type="entry name" value="HATPase_c"/>
    <property type="match status" value="1"/>
</dbReference>
<dbReference type="Gene3D" id="3.30.565.10">
    <property type="entry name" value="Histidine kinase-like ATPase, C-terminal domain"/>
    <property type="match status" value="1"/>
</dbReference>
<reference evidence="11 12" key="1">
    <citation type="submission" date="2016-10" db="EMBL/GenBank/DDBJ databases">
        <authorList>
            <person name="de Groot N.N."/>
        </authorList>
    </citation>
    <scope>NUCLEOTIDE SEQUENCE [LARGE SCALE GENOMIC DNA]</scope>
    <source>
        <strain evidence="11 12">DSM 4180</strain>
    </source>
</reference>
<dbReference type="SUPFAM" id="SSF55785">
    <property type="entry name" value="PYP-like sensor domain (PAS domain)"/>
    <property type="match status" value="1"/>
</dbReference>
<dbReference type="STRING" id="195064.SAMN05421721_10511"/>
<accession>A0A1I4QNA4</accession>
<feature type="domain" description="Response regulatory" evidence="8">
    <location>
        <begin position="553"/>
        <end position="670"/>
    </location>
</feature>
<comment type="catalytic activity">
    <reaction evidence="1">
        <text>ATP + protein L-histidine = ADP + protein N-phospho-L-histidine.</text>
        <dbReference type="EC" id="2.7.13.3"/>
    </reaction>
</comment>
<dbReference type="SMART" id="SM00448">
    <property type="entry name" value="REC"/>
    <property type="match status" value="1"/>
</dbReference>
<protein>
    <recommendedName>
        <fullName evidence="2">histidine kinase</fullName>
        <ecNumber evidence="2">2.7.13.3</ecNumber>
    </recommendedName>
</protein>
<dbReference type="Proteomes" id="UP000199556">
    <property type="component" value="Unassembled WGS sequence"/>
</dbReference>
<evidence type="ECO:0000256" key="2">
    <source>
        <dbReference type="ARBA" id="ARBA00012438"/>
    </source>
</evidence>
<dbReference type="InterPro" id="IPR029016">
    <property type="entry name" value="GAF-like_dom_sf"/>
</dbReference>
<dbReference type="CDD" id="cd00082">
    <property type="entry name" value="HisKA"/>
    <property type="match status" value="1"/>
</dbReference>
<dbReference type="SUPFAM" id="SSF47384">
    <property type="entry name" value="Homodimeric domain of signal transducing histidine kinase"/>
    <property type="match status" value="1"/>
</dbReference>
<dbReference type="PROSITE" id="PS50110">
    <property type="entry name" value="RESPONSE_REGULATORY"/>
    <property type="match status" value="1"/>
</dbReference>
<dbReference type="EC" id="2.7.13.3" evidence="2"/>